<protein>
    <recommendedName>
        <fullName evidence="4">Transmembrane protein</fullName>
    </recommendedName>
</protein>
<evidence type="ECO:0000313" key="3">
    <source>
        <dbReference type="Proteomes" id="UP000574761"/>
    </source>
</evidence>
<sequence length="131" mass="13748">MTGAIRRLAGSGLGHMAIAFLAMGGWALFANRDHSLPRMLAAGVVQGMLSALITLFLKSTIERLARRFKGSAALGVPPAIAIALSATLLLAVHMLAGTPEVAGTVALPLLVSTSYAALYNYSLYRKEQRAP</sequence>
<keyword evidence="1" id="KW-0472">Membrane</keyword>
<feature type="transmembrane region" description="Helical" evidence="1">
    <location>
        <begin position="101"/>
        <end position="121"/>
    </location>
</feature>
<feature type="transmembrane region" description="Helical" evidence="1">
    <location>
        <begin position="12"/>
        <end position="29"/>
    </location>
</feature>
<name>A0A7W6GHB2_9HYPH</name>
<accession>A0A7W6GHB2</accession>
<evidence type="ECO:0000313" key="2">
    <source>
        <dbReference type="EMBL" id="MBB3974942.1"/>
    </source>
</evidence>
<comment type="caution">
    <text evidence="2">The sequence shown here is derived from an EMBL/GenBank/DDBJ whole genome shotgun (WGS) entry which is preliminary data.</text>
</comment>
<dbReference type="Proteomes" id="UP000574761">
    <property type="component" value="Unassembled WGS sequence"/>
</dbReference>
<keyword evidence="3" id="KW-1185">Reference proteome</keyword>
<proteinExistence type="predicted"/>
<feature type="transmembrane region" description="Helical" evidence="1">
    <location>
        <begin position="41"/>
        <end position="61"/>
    </location>
</feature>
<evidence type="ECO:0000256" key="1">
    <source>
        <dbReference type="SAM" id="Phobius"/>
    </source>
</evidence>
<keyword evidence="1" id="KW-1133">Transmembrane helix</keyword>
<evidence type="ECO:0008006" key="4">
    <source>
        <dbReference type="Google" id="ProtNLM"/>
    </source>
</evidence>
<reference evidence="2 3" key="1">
    <citation type="submission" date="2020-08" db="EMBL/GenBank/DDBJ databases">
        <title>Genomic Encyclopedia of Type Strains, Phase IV (KMG-IV): sequencing the most valuable type-strain genomes for metagenomic binning, comparative biology and taxonomic classification.</title>
        <authorList>
            <person name="Goeker M."/>
        </authorList>
    </citation>
    <scope>NUCLEOTIDE SEQUENCE [LARGE SCALE GENOMIC DNA]</scope>
    <source>
        <strain evidence="2 3">DSM 100211</strain>
    </source>
</reference>
<gene>
    <name evidence="2" type="ORF">GGQ64_000118</name>
</gene>
<dbReference type="AlphaFoldDB" id="A0A7W6GHB2"/>
<feature type="transmembrane region" description="Helical" evidence="1">
    <location>
        <begin position="73"/>
        <end position="95"/>
    </location>
</feature>
<dbReference type="RefSeq" id="WP_183797815.1">
    <property type="nucleotide sequence ID" value="NZ_JACIEE010000001.1"/>
</dbReference>
<organism evidence="2 3">
    <name type="scientific">Mycoplana azooxidifex</name>
    <dbReference type="NCBI Taxonomy" id="1636188"/>
    <lineage>
        <taxon>Bacteria</taxon>
        <taxon>Pseudomonadati</taxon>
        <taxon>Pseudomonadota</taxon>
        <taxon>Alphaproteobacteria</taxon>
        <taxon>Hyphomicrobiales</taxon>
        <taxon>Rhizobiaceae</taxon>
        <taxon>Mycoplana</taxon>
    </lineage>
</organism>
<keyword evidence="1" id="KW-0812">Transmembrane</keyword>
<dbReference type="EMBL" id="JACIEE010000001">
    <property type="protein sequence ID" value="MBB3974942.1"/>
    <property type="molecule type" value="Genomic_DNA"/>
</dbReference>